<dbReference type="EMBL" id="CP022315">
    <property type="protein sequence ID" value="ASK63593.1"/>
    <property type="molecule type" value="Genomic_DNA"/>
</dbReference>
<feature type="domain" description="Ketopantoate reductase N-terminal" evidence="12">
    <location>
        <begin position="8"/>
        <end position="148"/>
    </location>
</feature>
<dbReference type="GO" id="GO:0015940">
    <property type="term" value="P:pantothenate biosynthetic process"/>
    <property type="evidence" value="ECO:0007669"/>
    <property type="project" value="UniProtKB-UniPathway"/>
</dbReference>
<dbReference type="InterPro" id="IPR036291">
    <property type="entry name" value="NAD(P)-bd_dom_sf"/>
</dbReference>
<proteinExistence type="inferred from homology"/>
<evidence type="ECO:0000256" key="4">
    <source>
        <dbReference type="ARBA" id="ARBA00013014"/>
    </source>
</evidence>
<dbReference type="GO" id="GO:0005737">
    <property type="term" value="C:cytoplasm"/>
    <property type="evidence" value="ECO:0007669"/>
    <property type="project" value="TreeGrafter"/>
</dbReference>
<dbReference type="InterPro" id="IPR003710">
    <property type="entry name" value="ApbA"/>
</dbReference>
<dbReference type="NCBIfam" id="TIGR00745">
    <property type="entry name" value="apbA_panE"/>
    <property type="match status" value="1"/>
</dbReference>
<protein>
    <recommendedName>
        <fullName evidence="5 11">2-dehydropantoate 2-reductase</fullName>
        <ecNumber evidence="4 11">1.1.1.169</ecNumber>
    </recommendedName>
    <alternativeName>
        <fullName evidence="9 11">Ketopantoate reductase</fullName>
    </alternativeName>
</protein>
<comment type="pathway">
    <text evidence="2 11">Cofactor biosynthesis; (R)-pantothenate biosynthesis; (R)-pantoate from 3-methyl-2-oxobutanoate: step 2/2.</text>
</comment>
<feature type="domain" description="Ketopantoate reductase C-terminal" evidence="13">
    <location>
        <begin position="175"/>
        <end position="289"/>
    </location>
</feature>
<keyword evidence="6 11" id="KW-0566">Pantothenate biosynthesis</keyword>
<evidence type="ECO:0000256" key="9">
    <source>
        <dbReference type="ARBA" id="ARBA00032024"/>
    </source>
</evidence>
<evidence type="ECO:0000256" key="1">
    <source>
        <dbReference type="ARBA" id="ARBA00002919"/>
    </source>
</evidence>
<dbReference type="SUPFAM" id="SSF48179">
    <property type="entry name" value="6-phosphogluconate dehydrogenase C-terminal domain-like"/>
    <property type="match status" value="1"/>
</dbReference>
<evidence type="ECO:0000256" key="5">
    <source>
        <dbReference type="ARBA" id="ARBA00019465"/>
    </source>
</evidence>
<keyword evidence="15" id="KW-1185">Reference proteome</keyword>
<dbReference type="GO" id="GO:0008677">
    <property type="term" value="F:2-dehydropantoate 2-reductase activity"/>
    <property type="evidence" value="ECO:0007669"/>
    <property type="project" value="UniProtKB-EC"/>
</dbReference>
<reference evidence="14 15" key="1">
    <citation type="submission" date="2017-07" db="EMBL/GenBank/DDBJ databases">
        <title>Virgibacillus sp. LM2416.</title>
        <authorList>
            <person name="Tak E.J."/>
            <person name="Bae J.-W."/>
        </authorList>
    </citation>
    <scope>NUCLEOTIDE SEQUENCE [LARGE SCALE GENOMIC DNA]</scope>
    <source>
        <strain evidence="14 15">LM2416</strain>
    </source>
</reference>
<accession>A0A220U778</accession>
<evidence type="ECO:0000256" key="11">
    <source>
        <dbReference type="RuleBase" id="RU362068"/>
    </source>
</evidence>
<dbReference type="EC" id="1.1.1.169" evidence="4 11"/>
<comment type="similarity">
    <text evidence="3 11">Belongs to the ketopantoate reductase family.</text>
</comment>
<keyword evidence="8 11" id="KW-0560">Oxidoreductase</keyword>
<organism evidence="14 15">
    <name type="scientific">Virgibacillus phasianinus</name>
    <dbReference type="NCBI Taxonomy" id="2017483"/>
    <lineage>
        <taxon>Bacteria</taxon>
        <taxon>Bacillati</taxon>
        <taxon>Bacillota</taxon>
        <taxon>Bacilli</taxon>
        <taxon>Bacillales</taxon>
        <taxon>Bacillaceae</taxon>
        <taxon>Virgibacillus</taxon>
    </lineage>
</organism>
<dbReference type="InterPro" id="IPR008927">
    <property type="entry name" value="6-PGluconate_DH-like_C_sf"/>
</dbReference>
<dbReference type="InterPro" id="IPR013332">
    <property type="entry name" value="KPR_N"/>
</dbReference>
<evidence type="ECO:0000256" key="6">
    <source>
        <dbReference type="ARBA" id="ARBA00022655"/>
    </source>
</evidence>
<evidence type="ECO:0000256" key="2">
    <source>
        <dbReference type="ARBA" id="ARBA00004994"/>
    </source>
</evidence>
<evidence type="ECO:0000256" key="7">
    <source>
        <dbReference type="ARBA" id="ARBA00022857"/>
    </source>
</evidence>
<dbReference type="InterPro" id="IPR013328">
    <property type="entry name" value="6PGD_dom2"/>
</dbReference>
<dbReference type="UniPathway" id="UPA00028">
    <property type="reaction ID" value="UER00004"/>
</dbReference>
<evidence type="ECO:0000313" key="14">
    <source>
        <dbReference type="EMBL" id="ASK63593.1"/>
    </source>
</evidence>
<dbReference type="GO" id="GO:0050661">
    <property type="term" value="F:NADP binding"/>
    <property type="evidence" value="ECO:0007669"/>
    <property type="project" value="TreeGrafter"/>
</dbReference>
<name>A0A220U778_9BACI</name>
<evidence type="ECO:0000259" key="12">
    <source>
        <dbReference type="Pfam" id="PF02558"/>
    </source>
</evidence>
<dbReference type="SUPFAM" id="SSF51735">
    <property type="entry name" value="NAD(P)-binding Rossmann-fold domains"/>
    <property type="match status" value="1"/>
</dbReference>
<evidence type="ECO:0000259" key="13">
    <source>
        <dbReference type="Pfam" id="PF08546"/>
    </source>
</evidence>
<comment type="function">
    <text evidence="1 11">Catalyzes the NADPH-dependent reduction of ketopantoate into pantoic acid.</text>
</comment>
<gene>
    <name evidence="14" type="ORF">CFK37_16220</name>
</gene>
<dbReference type="InterPro" id="IPR013752">
    <property type="entry name" value="KPA_reductase"/>
</dbReference>
<evidence type="ECO:0000256" key="10">
    <source>
        <dbReference type="ARBA" id="ARBA00048793"/>
    </source>
</evidence>
<keyword evidence="7 11" id="KW-0521">NADP</keyword>
<dbReference type="PANTHER" id="PTHR43765:SF2">
    <property type="entry name" value="2-DEHYDROPANTOATE 2-REDUCTASE"/>
    <property type="match status" value="1"/>
</dbReference>
<dbReference type="Gene3D" id="1.10.1040.10">
    <property type="entry name" value="N-(1-d-carboxylethyl)-l-norvaline Dehydrogenase, domain 2"/>
    <property type="match status" value="1"/>
</dbReference>
<evidence type="ECO:0000256" key="8">
    <source>
        <dbReference type="ARBA" id="ARBA00023002"/>
    </source>
</evidence>
<dbReference type="Gene3D" id="3.40.50.720">
    <property type="entry name" value="NAD(P)-binding Rossmann-like Domain"/>
    <property type="match status" value="1"/>
</dbReference>
<evidence type="ECO:0000256" key="3">
    <source>
        <dbReference type="ARBA" id="ARBA00007870"/>
    </source>
</evidence>
<comment type="catalytic activity">
    <reaction evidence="10 11">
        <text>(R)-pantoate + NADP(+) = 2-dehydropantoate + NADPH + H(+)</text>
        <dbReference type="Rhea" id="RHEA:16233"/>
        <dbReference type="ChEBI" id="CHEBI:11561"/>
        <dbReference type="ChEBI" id="CHEBI:15378"/>
        <dbReference type="ChEBI" id="CHEBI:15980"/>
        <dbReference type="ChEBI" id="CHEBI:57783"/>
        <dbReference type="ChEBI" id="CHEBI:58349"/>
        <dbReference type="EC" id="1.1.1.169"/>
    </reaction>
</comment>
<dbReference type="KEGG" id="vil:CFK37_16220"/>
<dbReference type="Pfam" id="PF08546">
    <property type="entry name" value="ApbA_C"/>
    <property type="match status" value="1"/>
</dbReference>
<dbReference type="InterPro" id="IPR050838">
    <property type="entry name" value="Ketopantoate_reductase"/>
</dbReference>
<evidence type="ECO:0000313" key="15">
    <source>
        <dbReference type="Proteomes" id="UP000198312"/>
    </source>
</evidence>
<dbReference type="PANTHER" id="PTHR43765">
    <property type="entry name" value="2-DEHYDROPANTOATE 2-REDUCTASE-RELATED"/>
    <property type="match status" value="1"/>
</dbReference>
<sequence>MGDSKMKIGIIGGGSIGLLVAKYLCEMHNVTLYVRRPKQKQKLNDHGLFLSNNTTPCRVNALLTSELKEEDCVIVCVKQPEIGALVQLLSHLTKHTPIIFLQNGMAHIDLLKDLSNPVYIGIVTHGALRKSDHIVTHTGMGEIKLAVYSGDDNQLFTMIHSLGSKQFPFQVVENWEKLLAEKLVINAVINPLTAIFEVPNGDILRNIYLTKIAKELCREACTVLQLDYMVQWNNVQTVATQTKENVSSMFKDLKDHKQTENEAISGYLVKKSTDTIPYTTFVYNSMKALEAKKGINQ</sequence>
<dbReference type="Pfam" id="PF02558">
    <property type="entry name" value="ApbA"/>
    <property type="match status" value="1"/>
</dbReference>
<dbReference type="Proteomes" id="UP000198312">
    <property type="component" value="Chromosome"/>
</dbReference>
<dbReference type="AlphaFoldDB" id="A0A220U778"/>